<keyword evidence="2" id="KW-1133">Transmembrane helix</keyword>
<evidence type="ECO:0000256" key="2">
    <source>
        <dbReference type="SAM" id="Phobius"/>
    </source>
</evidence>
<reference evidence="3" key="1">
    <citation type="submission" date="2021-01" db="EMBL/GenBank/DDBJ databases">
        <authorList>
            <person name="Corre E."/>
            <person name="Pelletier E."/>
            <person name="Niang G."/>
            <person name="Scheremetjew M."/>
            <person name="Finn R."/>
            <person name="Kale V."/>
            <person name="Holt S."/>
            <person name="Cochrane G."/>
            <person name="Meng A."/>
            <person name="Brown T."/>
            <person name="Cohen L."/>
        </authorList>
    </citation>
    <scope>NUCLEOTIDE SEQUENCE</scope>
    <source>
        <strain evidence="3">MM31A-1</strain>
    </source>
</reference>
<organism evidence="3">
    <name type="scientific">Chaetoceros debilis</name>
    <dbReference type="NCBI Taxonomy" id="122233"/>
    <lineage>
        <taxon>Eukaryota</taxon>
        <taxon>Sar</taxon>
        <taxon>Stramenopiles</taxon>
        <taxon>Ochrophyta</taxon>
        <taxon>Bacillariophyta</taxon>
        <taxon>Coscinodiscophyceae</taxon>
        <taxon>Chaetocerotophycidae</taxon>
        <taxon>Chaetocerotales</taxon>
        <taxon>Chaetocerotaceae</taxon>
        <taxon>Chaetoceros</taxon>
    </lineage>
</organism>
<feature type="compositionally biased region" description="Polar residues" evidence="1">
    <location>
        <begin position="130"/>
        <end position="143"/>
    </location>
</feature>
<keyword evidence="2" id="KW-0812">Transmembrane</keyword>
<feature type="transmembrane region" description="Helical" evidence="2">
    <location>
        <begin position="287"/>
        <end position="305"/>
    </location>
</feature>
<feature type="transmembrane region" description="Helical" evidence="2">
    <location>
        <begin position="226"/>
        <end position="245"/>
    </location>
</feature>
<evidence type="ECO:0000256" key="1">
    <source>
        <dbReference type="SAM" id="MobiDB-lite"/>
    </source>
</evidence>
<evidence type="ECO:0000313" key="3">
    <source>
        <dbReference type="EMBL" id="CAE0467612.1"/>
    </source>
</evidence>
<keyword evidence="2" id="KW-0472">Membrane</keyword>
<feature type="region of interest" description="Disordered" evidence="1">
    <location>
        <begin position="1"/>
        <end position="46"/>
    </location>
</feature>
<name>A0A7S3VAJ5_9STRA</name>
<sequence>MTYQIEFVPPINNEQDRGRPSSVPNMKGRAQYDLSGNSGPGRPNEAVDLSERMGEVKDEEGQPLLETVLEQVRLQQEENRLQQEKMNQQDRAISNLRDEMRNMRSELESTSDSDAIARFYDNPPLGAPVEQQQDVESQPSASGRQRPRRTRGSPLSNIFGRNRSNNQSLPEDIFTMMMMSRPCSASWALGIFVCTCQITLCFLIFIEGDFKGGFGSPWKPPVAKVYIGQGISIFFVFLAQGDMFSSVRTIQWLRKNSRWDILLLGKEENEDPPSIWDWILHILIPNVLKFIQGFAVFFVSFFIIMTRSNLLDLIKDFTSLMIVSELDNIAFDFTAYG</sequence>
<feature type="region of interest" description="Disordered" evidence="1">
    <location>
        <begin position="104"/>
        <end position="164"/>
    </location>
</feature>
<protein>
    <submittedName>
        <fullName evidence="3">Uncharacterized protein</fullName>
    </submittedName>
</protein>
<gene>
    <name evidence="3" type="ORF">CDEB00056_LOCUS12464</name>
</gene>
<proteinExistence type="predicted"/>
<accession>A0A7S3VAJ5</accession>
<feature type="transmembrane region" description="Helical" evidence="2">
    <location>
        <begin position="185"/>
        <end position="206"/>
    </location>
</feature>
<dbReference type="EMBL" id="HBIO01016183">
    <property type="protein sequence ID" value="CAE0467612.1"/>
    <property type="molecule type" value="Transcribed_RNA"/>
</dbReference>
<dbReference type="AlphaFoldDB" id="A0A7S3VAJ5"/>